<comment type="caution">
    <text evidence="2">The sequence shown here is derived from an EMBL/GenBank/DDBJ whole genome shotgun (WGS) entry which is preliminary data.</text>
</comment>
<dbReference type="AlphaFoldDB" id="A0A9P7HMW8"/>
<keyword evidence="3" id="KW-1185">Reference proteome</keyword>
<name>A0A9P7HMW8_9HYPO</name>
<dbReference type="EMBL" id="JADFTT010000593">
    <property type="protein sequence ID" value="KAG5759954.1"/>
    <property type="molecule type" value="Genomic_DNA"/>
</dbReference>
<evidence type="ECO:0000256" key="1">
    <source>
        <dbReference type="SAM" id="MobiDB-lite"/>
    </source>
</evidence>
<organism evidence="2 3">
    <name type="scientific">Fusarium xylarioides</name>
    <dbReference type="NCBI Taxonomy" id="221167"/>
    <lineage>
        <taxon>Eukaryota</taxon>
        <taxon>Fungi</taxon>
        <taxon>Dikarya</taxon>
        <taxon>Ascomycota</taxon>
        <taxon>Pezizomycotina</taxon>
        <taxon>Sordariomycetes</taxon>
        <taxon>Hypocreomycetidae</taxon>
        <taxon>Hypocreales</taxon>
        <taxon>Nectriaceae</taxon>
        <taxon>Fusarium</taxon>
        <taxon>Fusarium fujikuroi species complex</taxon>
    </lineage>
</organism>
<feature type="region of interest" description="Disordered" evidence="1">
    <location>
        <begin position="341"/>
        <end position="371"/>
    </location>
</feature>
<dbReference type="Proteomes" id="UP000750502">
    <property type="component" value="Unassembled WGS sequence"/>
</dbReference>
<reference evidence="2" key="1">
    <citation type="journal article" date="2020" name="bioRxiv">
        <title>Historical genomics reveals the evolutionary mechanisms behind multiple outbreaks of the host-specific coffee wilt pathogen Fusarium xylarioides.</title>
        <authorList>
            <person name="Peck D."/>
            <person name="Nowell R.W."/>
            <person name="Flood J."/>
            <person name="Ryan M.J."/>
            <person name="Barraclough T.G."/>
        </authorList>
    </citation>
    <scope>NUCLEOTIDE SEQUENCE</scope>
    <source>
        <strain evidence="2">IMI 127659i</strain>
    </source>
</reference>
<proteinExistence type="predicted"/>
<evidence type="ECO:0008006" key="4">
    <source>
        <dbReference type="Google" id="ProtNLM"/>
    </source>
</evidence>
<evidence type="ECO:0000313" key="3">
    <source>
        <dbReference type="Proteomes" id="UP000750502"/>
    </source>
</evidence>
<sequence>MAATSSVKVEYIGAHSYTTALSPSQDPFRHSALANSHNHHDLHPWGKDVLAGTAEFDSLYAEANNRYMYHLWYTPALAPYMATEVLQIAPIPQELMTHLLSTIKTLLQLGVNEALQSSDGQASLWCIQTILESSNLILGDKIFVRLSATSTKDSFAVNVPTTKPDPLSPDANHILRRLLTSGRSVGRLLSLSEHVWASDPGEAIIVQRWSPDIELAREIRVFCCKGRVTAISQDVWWEKMGWRDRYSDGFVPAITAVWDNAKSHLPFDTCTMDVFVTPPSGETVDWKAQIIEFNGFGARLNTGSDLFHWVNDHDILYGERPGITVRFVDDWEDTTVEKMVNDTSQDDTSGGVANQPQCQSVHDSEQPGPAEPDWLVLEKKLRQMYHNSLKNKERLEMEERTNLPLRGRWCSAY</sequence>
<protein>
    <recommendedName>
        <fullName evidence="4">Cell division cycle protein 123</fullName>
    </recommendedName>
</protein>
<gene>
    <name evidence="2" type="ORF">H9Q72_011919</name>
</gene>
<reference evidence="2" key="2">
    <citation type="submission" date="2020-10" db="EMBL/GenBank/DDBJ databases">
        <authorList>
            <person name="Peck L.D."/>
            <person name="Nowell R.W."/>
            <person name="Flood J."/>
            <person name="Ryan M.J."/>
            <person name="Barraclough T.G."/>
        </authorList>
    </citation>
    <scope>NUCLEOTIDE SEQUENCE</scope>
    <source>
        <strain evidence="2">IMI 127659i</strain>
    </source>
</reference>
<accession>A0A9P7HMW8</accession>
<dbReference type="OrthoDB" id="360540at2759"/>
<feature type="compositionally biased region" description="Polar residues" evidence="1">
    <location>
        <begin position="341"/>
        <end position="361"/>
    </location>
</feature>
<dbReference type="Pfam" id="PF07065">
    <property type="entry name" value="D123"/>
    <property type="match status" value="1"/>
</dbReference>
<dbReference type="InterPro" id="IPR009772">
    <property type="entry name" value="CDC123"/>
</dbReference>
<evidence type="ECO:0000313" key="2">
    <source>
        <dbReference type="EMBL" id="KAG5759954.1"/>
    </source>
</evidence>